<dbReference type="InterPro" id="IPR011907">
    <property type="entry name" value="RNase_III"/>
</dbReference>
<reference evidence="9 10" key="1">
    <citation type="journal article" date="2023" name="BMC Biol.">
        <title>The compact genome of the sponge Oopsacas minuta (Hexactinellida) is lacking key metazoan core genes.</title>
        <authorList>
            <person name="Santini S."/>
            <person name="Schenkelaars Q."/>
            <person name="Jourda C."/>
            <person name="Duchesne M."/>
            <person name="Belahbib H."/>
            <person name="Rocher C."/>
            <person name="Selva M."/>
            <person name="Riesgo A."/>
            <person name="Vervoort M."/>
            <person name="Leys S.P."/>
            <person name="Kodjabachian L."/>
            <person name="Le Bivic A."/>
            <person name="Borchiellini C."/>
            <person name="Claverie J.M."/>
            <person name="Renard E."/>
        </authorList>
    </citation>
    <scope>NUCLEOTIDE SEQUENCE [LARGE SCALE GENOMIC DNA]</scope>
    <source>
        <strain evidence="9">SPO-2</strain>
    </source>
</reference>
<evidence type="ECO:0000256" key="2">
    <source>
        <dbReference type="ARBA" id="ARBA00022722"/>
    </source>
</evidence>
<dbReference type="PROSITE" id="PS50137">
    <property type="entry name" value="DS_RBD"/>
    <property type="match status" value="1"/>
</dbReference>
<dbReference type="GO" id="GO:0035196">
    <property type="term" value="P:miRNA processing"/>
    <property type="evidence" value="ECO:0007669"/>
    <property type="project" value="UniProtKB-ARBA"/>
</dbReference>
<evidence type="ECO:0000259" key="8">
    <source>
        <dbReference type="PROSITE" id="PS50142"/>
    </source>
</evidence>
<evidence type="ECO:0000313" key="9">
    <source>
        <dbReference type="EMBL" id="KAI6646831.1"/>
    </source>
</evidence>
<proteinExistence type="inferred from homology"/>
<name>A0AAV7JDM8_9METZ</name>
<dbReference type="InterPro" id="IPR014720">
    <property type="entry name" value="dsRBD_dom"/>
</dbReference>
<comment type="similarity">
    <text evidence="1">Belongs to the ribonuclease III family.</text>
</comment>
<dbReference type="Pfam" id="PF14622">
    <property type="entry name" value="Ribonucleas_3_3"/>
    <property type="match status" value="1"/>
</dbReference>
<keyword evidence="3" id="KW-0255">Endonuclease</keyword>
<evidence type="ECO:0000259" key="7">
    <source>
        <dbReference type="PROSITE" id="PS50137"/>
    </source>
</evidence>
<evidence type="ECO:0000256" key="6">
    <source>
        <dbReference type="PROSITE-ProRule" id="PRU00266"/>
    </source>
</evidence>
<dbReference type="PROSITE" id="PS00517">
    <property type="entry name" value="RNASE_3_1"/>
    <property type="match status" value="1"/>
</dbReference>
<dbReference type="PANTHER" id="PTHR11207">
    <property type="entry name" value="RIBONUCLEASE III"/>
    <property type="match status" value="1"/>
</dbReference>
<dbReference type="InterPro" id="IPR036389">
    <property type="entry name" value="RNase_III_sf"/>
</dbReference>
<dbReference type="GO" id="GO:0004525">
    <property type="term" value="F:ribonuclease III activity"/>
    <property type="evidence" value="ECO:0007669"/>
    <property type="project" value="InterPro"/>
</dbReference>
<dbReference type="SUPFAM" id="SSF69065">
    <property type="entry name" value="RNase III domain-like"/>
    <property type="match status" value="2"/>
</dbReference>
<dbReference type="SMART" id="SM00535">
    <property type="entry name" value="RIBOc"/>
    <property type="match status" value="2"/>
</dbReference>
<dbReference type="Gene3D" id="3.30.160.20">
    <property type="match status" value="1"/>
</dbReference>
<accession>A0AAV7JDM8</accession>
<feature type="domain" description="RNase III" evidence="8">
    <location>
        <begin position="430"/>
        <end position="525"/>
    </location>
</feature>
<dbReference type="PROSITE" id="PS50142">
    <property type="entry name" value="RNASE_3_2"/>
    <property type="match status" value="2"/>
</dbReference>
<evidence type="ECO:0000256" key="4">
    <source>
        <dbReference type="ARBA" id="ARBA00022801"/>
    </source>
</evidence>
<dbReference type="Proteomes" id="UP001165289">
    <property type="component" value="Unassembled WGS sequence"/>
</dbReference>
<dbReference type="PANTHER" id="PTHR11207:SF0">
    <property type="entry name" value="RIBONUCLEASE 3"/>
    <property type="match status" value="1"/>
</dbReference>
<keyword evidence="4" id="KW-0378">Hydrolase</keyword>
<dbReference type="HAMAP" id="MF_00104">
    <property type="entry name" value="RNase_III"/>
    <property type="match status" value="1"/>
</dbReference>
<evidence type="ECO:0000256" key="1">
    <source>
        <dbReference type="ARBA" id="ARBA00010183"/>
    </source>
</evidence>
<keyword evidence="5 6" id="KW-0694">RNA-binding</keyword>
<dbReference type="SMART" id="SM00358">
    <property type="entry name" value="DSRM"/>
    <property type="match status" value="1"/>
</dbReference>
<keyword evidence="2" id="KW-0540">Nuclease</keyword>
<protein>
    <submittedName>
        <fullName evidence="9">Ribonuclease 3 isoform X1</fullName>
    </submittedName>
</protein>
<dbReference type="Pfam" id="PF00035">
    <property type="entry name" value="dsrm"/>
    <property type="match status" value="1"/>
</dbReference>
<dbReference type="InterPro" id="IPR000999">
    <property type="entry name" value="RNase_III_dom"/>
</dbReference>
<comment type="caution">
    <text evidence="9">The sequence shown here is derived from an EMBL/GenBank/DDBJ whole genome shotgun (WGS) entry which is preliminary data.</text>
</comment>
<dbReference type="SUPFAM" id="SSF54768">
    <property type="entry name" value="dsRNA-binding domain-like"/>
    <property type="match status" value="1"/>
</dbReference>
<gene>
    <name evidence="9" type="ORF">LOD99_9160</name>
</gene>
<feature type="domain" description="RNase III" evidence="8">
    <location>
        <begin position="578"/>
        <end position="699"/>
    </location>
</feature>
<dbReference type="Pfam" id="PF00636">
    <property type="entry name" value="Ribonuclease_3"/>
    <property type="match status" value="1"/>
</dbReference>
<dbReference type="EMBL" id="JAKMXF010000352">
    <property type="protein sequence ID" value="KAI6646831.1"/>
    <property type="molecule type" value="Genomic_DNA"/>
</dbReference>
<dbReference type="GO" id="GO:0005634">
    <property type="term" value="C:nucleus"/>
    <property type="evidence" value="ECO:0007669"/>
    <property type="project" value="TreeGrafter"/>
</dbReference>
<feature type="domain" description="DRBM" evidence="7">
    <location>
        <begin position="722"/>
        <end position="792"/>
    </location>
</feature>
<dbReference type="GO" id="GO:0003725">
    <property type="term" value="F:double-stranded RNA binding"/>
    <property type="evidence" value="ECO:0007669"/>
    <property type="project" value="TreeGrafter"/>
</dbReference>
<evidence type="ECO:0000256" key="5">
    <source>
        <dbReference type="ARBA" id="ARBA00022884"/>
    </source>
</evidence>
<dbReference type="GO" id="GO:0006364">
    <property type="term" value="P:rRNA processing"/>
    <property type="evidence" value="ECO:0007669"/>
    <property type="project" value="InterPro"/>
</dbReference>
<sequence>MNISWVDPNPELYFYKDTDLLLPTSLLSQIRAQFSCLFLNNPPKTDSSHPSDIDVNFLTPKVSFHLEETTFQAFNRTSLNANNWNLYRIVCTPDFEYSFHRSSIRHKGSTFSLFGFSLFSHIVLQDIPYYAFDCTSDAIVTIEKIQNPPHFSMVDVELIQSCLILNIMGLPNSVIFNYFFMFPLFVLSPDADHSICQSENIYILSPHEVLIGLLNNLENITSSSSCILNELVYNSNVLPKVLRVDHIDLINSTIINTSLSSSILRSKCNFRSTSQTILNDCNGSEIQTQNRYHLPEYIHELYSHKPFHSLKTYFESNSFKIYEYQHTGLFPDVSIQIAVILPLIYHIRLHLSLSHLKHYLCLKNVNSLLLECCLTHSSFKRNISNLGIHPALFALIISKTGFVNRNGNYCISLYFKMNRKRSHQLRKFLHSNNERFEFLGDAVIEYLTTVSLFHLLPNESEGSLSIFRSSIVQNCHLFLLADHLFLKEFILMGYPTQSIPNSCKFNKFTADALEAIFGLIFIEYSLSECQKLLGRLLWGNNVKLNNVWNNLPEYPVVTWSRRVDHYYSRCSNSVFDNLKQFQETISITFSHIHLLAKAFTHPSVPFNVNSCGSNGTLEFLGDSILQLLISKYLFIHVPRSEGVLSNIRSSVVNNINLIKIGKELNLQSYIILQPHEDIHNYMIADVFESLIAAIYLDKGMKYADTFCQSIFFKSRVSFAATNPKLKLLIYSKRFFPTSCLVYESLTIEGPTNNTTLSIGIYFGSQLLGIGSGTTRKVAEARAANEALRNLKYIRQSLCCK</sequence>
<organism evidence="9 10">
    <name type="scientific">Oopsacas minuta</name>
    <dbReference type="NCBI Taxonomy" id="111878"/>
    <lineage>
        <taxon>Eukaryota</taxon>
        <taxon>Metazoa</taxon>
        <taxon>Porifera</taxon>
        <taxon>Hexactinellida</taxon>
        <taxon>Hexasterophora</taxon>
        <taxon>Lyssacinosida</taxon>
        <taxon>Leucopsacidae</taxon>
        <taxon>Oopsacas</taxon>
    </lineage>
</organism>
<evidence type="ECO:0000313" key="10">
    <source>
        <dbReference type="Proteomes" id="UP001165289"/>
    </source>
</evidence>
<dbReference type="CDD" id="cd00593">
    <property type="entry name" value="RIBOc"/>
    <property type="match status" value="2"/>
</dbReference>
<dbReference type="CDD" id="cd10845">
    <property type="entry name" value="DSRM_RNAse_III_family"/>
    <property type="match status" value="1"/>
</dbReference>
<dbReference type="AlphaFoldDB" id="A0AAV7JDM8"/>
<keyword evidence="10" id="KW-1185">Reference proteome</keyword>
<dbReference type="Gene3D" id="1.10.1520.10">
    <property type="entry name" value="Ribonuclease III domain"/>
    <property type="match status" value="2"/>
</dbReference>
<evidence type="ECO:0000256" key="3">
    <source>
        <dbReference type="ARBA" id="ARBA00022759"/>
    </source>
</evidence>